<comment type="caution">
    <text evidence="6">The sequence shown here is derived from an EMBL/GenBank/DDBJ whole genome shotgun (WGS) entry which is preliminary data.</text>
</comment>
<sequence length="159" mass="17395">MAGKKEPVTQAVRVLRAQGIAFQGYPYDYNGGGTAEFAAQLGVDEHQVIKTLIMEDEQARPLIVLMHGDREVATGKLAKQIGAKRIRPCEPKVADRHSGYQVGGTSPFGTRRPMPVYCERSIAGLDRIYINGGKRGYIIAIAMDDLQRVLQPTLVDAAQ</sequence>
<dbReference type="AlphaFoldDB" id="A0A5M8FFV5"/>
<dbReference type="PIRSF" id="PIRSF006181">
    <property type="entry name" value="EbsC_YbaK"/>
    <property type="match status" value="1"/>
</dbReference>
<dbReference type="RefSeq" id="WP_150094311.1">
    <property type="nucleotide sequence ID" value="NZ_VWXX01000031.1"/>
</dbReference>
<dbReference type="Proteomes" id="UP000322981">
    <property type="component" value="Unassembled WGS sequence"/>
</dbReference>
<dbReference type="EMBL" id="VWXX01000031">
    <property type="protein sequence ID" value="KAA6183587.1"/>
    <property type="molecule type" value="Genomic_DNA"/>
</dbReference>
<gene>
    <name evidence="6" type="primary">ybaK</name>
    <name evidence="6" type="ORF">F2Q65_15460</name>
</gene>
<keyword evidence="2 4" id="KW-0648">Protein biosynthesis</keyword>
<keyword evidence="3 4" id="KW-0456">Lyase</keyword>
<evidence type="ECO:0000313" key="6">
    <source>
        <dbReference type="EMBL" id="KAA6183587.1"/>
    </source>
</evidence>
<evidence type="ECO:0000259" key="5">
    <source>
        <dbReference type="Pfam" id="PF04073"/>
    </source>
</evidence>
<dbReference type="GO" id="GO:0002161">
    <property type="term" value="F:aminoacyl-tRNA deacylase activity"/>
    <property type="evidence" value="ECO:0007669"/>
    <property type="project" value="InterPro"/>
</dbReference>
<keyword evidence="7" id="KW-1185">Reference proteome</keyword>
<dbReference type="PANTHER" id="PTHR30411:SF0">
    <property type="entry name" value="CYS-TRNA(PRO)_CYS-TRNA(CYS) DEACYLASE YBAK"/>
    <property type="match status" value="1"/>
</dbReference>
<evidence type="ECO:0000256" key="3">
    <source>
        <dbReference type="ARBA" id="ARBA00023239"/>
    </source>
</evidence>
<evidence type="ECO:0000256" key="2">
    <source>
        <dbReference type="ARBA" id="ARBA00022917"/>
    </source>
</evidence>
<dbReference type="Gene3D" id="3.90.960.10">
    <property type="entry name" value="YbaK/aminoacyl-tRNA synthetase-associated domain"/>
    <property type="match status" value="1"/>
</dbReference>
<feature type="domain" description="YbaK/aminoacyl-tRNA synthetase-associated" evidence="5">
    <location>
        <begin position="34"/>
        <end position="148"/>
    </location>
</feature>
<dbReference type="EC" id="4.2.-.-" evidence="4"/>
<dbReference type="OrthoDB" id="9809296at2"/>
<evidence type="ECO:0000256" key="1">
    <source>
        <dbReference type="ARBA" id="ARBA00009798"/>
    </source>
</evidence>
<dbReference type="GO" id="GO:0016829">
    <property type="term" value="F:lyase activity"/>
    <property type="evidence" value="ECO:0007669"/>
    <property type="project" value="UniProtKB-KW"/>
</dbReference>
<dbReference type="NCBIfam" id="TIGR00011">
    <property type="entry name" value="YbaK_EbsC"/>
    <property type="match status" value="1"/>
</dbReference>
<name>A0A5M8FFV5_9GAMM</name>
<comment type="similarity">
    <text evidence="1 4">Belongs to the prolyl-tRNA editing family. YbaK/EbsC subfamily.</text>
</comment>
<proteinExistence type="inferred from homology"/>
<evidence type="ECO:0000256" key="4">
    <source>
        <dbReference type="PIRNR" id="PIRNR006181"/>
    </source>
</evidence>
<accession>A0A5M8FFV5</accession>
<reference evidence="6 7" key="1">
    <citation type="submission" date="2019-09" db="EMBL/GenBank/DDBJ databases">
        <title>Whole-genome sequence of the purple sulfur bacterium Thiohalocapsa marina DSM 19078.</title>
        <authorList>
            <person name="Kyndt J.A."/>
            <person name="Meyer T.E."/>
        </authorList>
    </citation>
    <scope>NUCLEOTIDE SEQUENCE [LARGE SCALE GENOMIC DNA]</scope>
    <source>
        <strain evidence="6 7">DSM 19078</strain>
    </source>
</reference>
<dbReference type="InterPro" id="IPR007214">
    <property type="entry name" value="YbaK/aa-tRNA-synth-assoc-dom"/>
</dbReference>
<dbReference type="InterPro" id="IPR036754">
    <property type="entry name" value="YbaK/aa-tRNA-synt-asso_dom_sf"/>
</dbReference>
<evidence type="ECO:0000313" key="7">
    <source>
        <dbReference type="Proteomes" id="UP000322981"/>
    </source>
</evidence>
<dbReference type="SUPFAM" id="SSF55826">
    <property type="entry name" value="YbaK/ProRS associated domain"/>
    <property type="match status" value="1"/>
</dbReference>
<dbReference type="GO" id="GO:0006412">
    <property type="term" value="P:translation"/>
    <property type="evidence" value="ECO:0007669"/>
    <property type="project" value="UniProtKB-KW"/>
</dbReference>
<protein>
    <recommendedName>
        <fullName evidence="4">Cys-tRNA(Pro)/Cys-tRNA(Cys) deacylase</fullName>
        <ecNumber evidence="4">4.2.-.-</ecNumber>
    </recommendedName>
</protein>
<dbReference type="PANTHER" id="PTHR30411">
    <property type="entry name" value="CYTOPLASMIC PROTEIN"/>
    <property type="match status" value="1"/>
</dbReference>
<dbReference type="Pfam" id="PF04073">
    <property type="entry name" value="tRNA_edit"/>
    <property type="match status" value="1"/>
</dbReference>
<dbReference type="CDD" id="cd00002">
    <property type="entry name" value="YbaK_deacylase"/>
    <property type="match status" value="1"/>
</dbReference>
<organism evidence="6 7">
    <name type="scientific">Thiohalocapsa marina</name>
    <dbReference type="NCBI Taxonomy" id="424902"/>
    <lineage>
        <taxon>Bacteria</taxon>
        <taxon>Pseudomonadati</taxon>
        <taxon>Pseudomonadota</taxon>
        <taxon>Gammaproteobacteria</taxon>
        <taxon>Chromatiales</taxon>
        <taxon>Chromatiaceae</taxon>
        <taxon>Thiohalocapsa</taxon>
    </lineage>
</organism>
<dbReference type="InterPro" id="IPR004369">
    <property type="entry name" value="Prolyl-tRNA_editing_YbaK/EbsC"/>
</dbReference>